<feature type="domain" description="GGDEF" evidence="3">
    <location>
        <begin position="63"/>
        <end position="194"/>
    </location>
</feature>
<dbReference type="Gene3D" id="3.30.70.270">
    <property type="match status" value="1"/>
</dbReference>
<dbReference type="Proteomes" id="UP001369082">
    <property type="component" value="Unassembled WGS sequence"/>
</dbReference>
<protein>
    <recommendedName>
        <fullName evidence="1">diguanylate cyclase</fullName>
        <ecNumber evidence="1">2.7.7.65</ecNumber>
    </recommendedName>
</protein>
<dbReference type="PROSITE" id="PS50887">
    <property type="entry name" value="GGDEF"/>
    <property type="match status" value="1"/>
</dbReference>
<keyword evidence="4" id="KW-0548">Nucleotidyltransferase</keyword>
<dbReference type="PANTHER" id="PTHR45138:SF9">
    <property type="entry name" value="DIGUANYLATE CYCLASE DGCM-RELATED"/>
    <property type="match status" value="1"/>
</dbReference>
<dbReference type="InterPro" id="IPR029787">
    <property type="entry name" value="Nucleotide_cyclase"/>
</dbReference>
<dbReference type="GO" id="GO:0052621">
    <property type="term" value="F:diguanylate cyclase activity"/>
    <property type="evidence" value="ECO:0007669"/>
    <property type="project" value="UniProtKB-EC"/>
</dbReference>
<keyword evidence="4" id="KW-0808">Transferase</keyword>
<reference evidence="4 5" key="1">
    <citation type="submission" date="2024-02" db="EMBL/GenBank/DDBJ databases">
        <title>Bacteria isolated from the canopy kelp, Nereocystis luetkeana.</title>
        <authorList>
            <person name="Pfister C.A."/>
            <person name="Younker I.T."/>
            <person name="Light S.H."/>
        </authorList>
    </citation>
    <scope>NUCLEOTIDE SEQUENCE [LARGE SCALE GENOMIC DNA]</scope>
    <source>
        <strain evidence="4 5">TI.1.05</strain>
    </source>
</reference>
<dbReference type="SMART" id="SM00267">
    <property type="entry name" value="GGDEF"/>
    <property type="match status" value="1"/>
</dbReference>
<dbReference type="EMBL" id="JBAKAZ010000005">
    <property type="protein sequence ID" value="MEL0628362.1"/>
    <property type="molecule type" value="Genomic_DNA"/>
</dbReference>
<dbReference type="InterPro" id="IPR000160">
    <property type="entry name" value="GGDEF_dom"/>
</dbReference>
<name>A0ABU9GM17_9GAMM</name>
<dbReference type="NCBIfam" id="TIGR00254">
    <property type="entry name" value="GGDEF"/>
    <property type="match status" value="1"/>
</dbReference>
<organism evidence="4 5">
    <name type="scientific">Psychromonas aquatilis</name>
    <dbReference type="NCBI Taxonomy" id="2005072"/>
    <lineage>
        <taxon>Bacteria</taxon>
        <taxon>Pseudomonadati</taxon>
        <taxon>Pseudomonadota</taxon>
        <taxon>Gammaproteobacteria</taxon>
        <taxon>Alteromonadales</taxon>
        <taxon>Psychromonadaceae</taxon>
        <taxon>Psychromonas</taxon>
    </lineage>
</organism>
<evidence type="ECO:0000313" key="4">
    <source>
        <dbReference type="EMBL" id="MEL0628362.1"/>
    </source>
</evidence>
<sequence>MDIGHLIGLVLIFYAIKLWGDQNTTHSFKLKKLSETDQLTGLYTRRHFDQQLTNILSTPSDELKFSILLINIDNFKSINKEYTQAAGDFVLQRFANKLKDFVRQTDVIARWGGEEFIILLHNSNNTIAKQVAEAIRTKTELLCIEYNQDIINFTVSIGAASYESELKDDQVIDKAEKYLLAAKAAGKNQVDVER</sequence>
<evidence type="ECO:0000313" key="5">
    <source>
        <dbReference type="Proteomes" id="UP001369082"/>
    </source>
</evidence>
<comment type="catalytic activity">
    <reaction evidence="2">
        <text>2 GTP = 3',3'-c-di-GMP + 2 diphosphate</text>
        <dbReference type="Rhea" id="RHEA:24898"/>
        <dbReference type="ChEBI" id="CHEBI:33019"/>
        <dbReference type="ChEBI" id="CHEBI:37565"/>
        <dbReference type="ChEBI" id="CHEBI:58805"/>
        <dbReference type="EC" id="2.7.7.65"/>
    </reaction>
</comment>
<evidence type="ECO:0000256" key="1">
    <source>
        <dbReference type="ARBA" id="ARBA00012528"/>
    </source>
</evidence>
<dbReference type="Pfam" id="PF00990">
    <property type="entry name" value="GGDEF"/>
    <property type="match status" value="1"/>
</dbReference>
<accession>A0ABU9GM17</accession>
<dbReference type="RefSeq" id="WP_341596312.1">
    <property type="nucleotide sequence ID" value="NZ_JBAKAZ010000005.1"/>
</dbReference>
<comment type="caution">
    <text evidence="4">The sequence shown here is derived from an EMBL/GenBank/DDBJ whole genome shotgun (WGS) entry which is preliminary data.</text>
</comment>
<dbReference type="InterPro" id="IPR043128">
    <property type="entry name" value="Rev_trsase/Diguanyl_cyclase"/>
</dbReference>
<dbReference type="PANTHER" id="PTHR45138">
    <property type="entry name" value="REGULATORY COMPONENTS OF SENSORY TRANSDUCTION SYSTEM"/>
    <property type="match status" value="1"/>
</dbReference>
<dbReference type="SUPFAM" id="SSF55073">
    <property type="entry name" value="Nucleotide cyclase"/>
    <property type="match status" value="1"/>
</dbReference>
<dbReference type="EC" id="2.7.7.65" evidence="1"/>
<evidence type="ECO:0000259" key="3">
    <source>
        <dbReference type="PROSITE" id="PS50887"/>
    </source>
</evidence>
<keyword evidence="5" id="KW-1185">Reference proteome</keyword>
<dbReference type="InterPro" id="IPR050469">
    <property type="entry name" value="Diguanylate_Cyclase"/>
</dbReference>
<gene>
    <name evidence="4" type="ORF">V6256_01965</name>
</gene>
<dbReference type="CDD" id="cd01949">
    <property type="entry name" value="GGDEF"/>
    <property type="match status" value="1"/>
</dbReference>
<proteinExistence type="predicted"/>
<evidence type="ECO:0000256" key="2">
    <source>
        <dbReference type="ARBA" id="ARBA00034247"/>
    </source>
</evidence>